<dbReference type="SUPFAM" id="SSF46689">
    <property type="entry name" value="Homeodomain-like"/>
    <property type="match status" value="1"/>
</dbReference>
<dbReference type="InterPro" id="IPR001647">
    <property type="entry name" value="HTH_TetR"/>
</dbReference>
<keyword evidence="5" id="KW-1185">Reference proteome</keyword>
<feature type="domain" description="HTH tetR-type" evidence="3">
    <location>
        <begin position="14"/>
        <end position="74"/>
    </location>
</feature>
<dbReference type="Pfam" id="PF00440">
    <property type="entry name" value="TetR_N"/>
    <property type="match status" value="1"/>
</dbReference>
<dbReference type="InterPro" id="IPR050109">
    <property type="entry name" value="HTH-type_TetR-like_transc_reg"/>
</dbReference>
<feature type="DNA-binding region" description="H-T-H motif" evidence="2">
    <location>
        <begin position="37"/>
        <end position="56"/>
    </location>
</feature>
<reference evidence="4 5" key="1">
    <citation type="submission" date="2023-02" db="EMBL/GenBank/DDBJ databases">
        <title>Devosia algicola sp. nov., isolated from the phycosphere of marine algae.</title>
        <authorList>
            <person name="Kim J.M."/>
            <person name="Lee J.K."/>
            <person name="Choi B.J."/>
            <person name="Bayburt H."/>
            <person name="Jeon C.O."/>
        </authorList>
    </citation>
    <scope>NUCLEOTIDE SEQUENCE [LARGE SCALE GENOMIC DNA]</scope>
    <source>
        <strain evidence="4 5">G20-9</strain>
    </source>
</reference>
<dbReference type="PROSITE" id="PS50977">
    <property type="entry name" value="HTH_TETR_2"/>
    <property type="match status" value="1"/>
</dbReference>
<dbReference type="PRINTS" id="PR00455">
    <property type="entry name" value="HTHTETR"/>
</dbReference>
<dbReference type="Proteomes" id="UP001220530">
    <property type="component" value="Chromosome"/>
</dbReference>
<organism evidence="4 5">
    <name type="scientific">Devosia algicola</name>
    <dbReference type="NCBI Taxonomy" id="3026418"/>
    <lineage>
        <taxon>Bacteria</taxon>
        <taxon>Pseudomonadati</taxon>
        <taxon>Pseudomonadota</taxon>
        <taxon>Alphaproteobacteria</taxon>
        <taxon>Hyphomicrobiales</taxon>
        <taxon>Devosiaceae</taxon>
        <taxon>Devosia</taxon>
    </lineage>
</organism>
<gene>
    <name evidence="4" type="ORF">PSQ19_01330</name>
</gene>
<dbReference type="Gene3D" id="1.10.357.10">
    <property type="entry name" value="Tetracycline Repressor, domain 2"/>
    <property type="match status" value="1"/>
</dbReference>
<name>A0ABY7YNM2_9HYPH</name>
<dbReference type="EMBL" id="CP118246">
    <property type="protein sequence ID" value="WDR02898.1"/>
    <property type="molecule type" value="Genomic_DNA"/>
</dbReference>
<dbReference type="PANTHER" id="PTHR30328">
    <property type="entry name" value="TRANSCRIPTIONAL REPRESSOR"/>
    <property type="match status" value="1"/>
</dbReference>
<evidence type="ECO:0000256" key="1">
    <source>
        <dbReference type="ARBA" id="ARBA00023125"/>
    </source>
</evidence>
<evidence type="ECO:0000313" key="4">
    <source>
        <dbReference type="EMBL" id="WDR02898.1"/>
    </source>
</evidence>
<evidence type="ECO:0000259" key="3">
    <source>
        <dbReference type="PROSITE" id="PS50977"/>
    </source>
</evidence>
<dbReference type="InterPro" id="IPR009057">
    <property type="entry name" value="Homeodomain-like_sf"/>
</dbReference>
<evidence type="ECO:0000256" key="2">
    <source>
        <dbReference type="PROSITE-ProRule" id="PRU00335"/>
    </source>
</evidence>
<proteinExistence type="predicted"/>
<dbReference type="RefSeq" id="WP_282219300.1">
    <property type="nucleotide sequence ID" value="NZ_CP118246.1"/>
</dbReference>
<keyword evidence="1 2" id="KW-0238">DNA-binding</keyword>
<protein>
    <submittedName>
        <fullName evidence="4">Helix-turn-helix domain containing protein</fullName>
    </submittedName>
</protein>
<dbReference type="Gene3D" id="1.10.10.60">
    <property type="entry name" value="Homeodomain-like"/>
    <property type="match status" value="1"/>
</dbReference>
<sequence length="100" mass="11515">MALDDPKPRTRDRTRTREQILEAARHEFAANGFEGATTDDIARRANVSKRMPYHYFNNKDGLFQAVLERTYAEIRDAEKALELTSRDPMEAMAESRGLQL</sequence>
<accession>A0ABY7YNM2</accession>
<evidence type="ECO:0000313" key="5">
    <source>
        <dbReference type="Proteomes" id="UP001220530"/>
    </source>
</evidence>
<dbReference type="PANTHER" id="PTHR30328:SF54">
    <property type="entry name" value="HTH-TYPE TRANSCRIPTIONAL REPRESSOR SCO4008"/>
    <property type="match status" value="1"/>
</dbReference>